<keyword evidence="3" id="KW-1185">Reference proteome</keyword>
<feature type="region of interest" description="Disordered" evidence="1">
    <location>
        <begin position="156"/>
        <end position="175"/>
    </location>
</feature>
<sequence>MYKHESVDLPGGMSEWESLPADGRRLCVPQNGSNEKHTNVEINSSAGPSAQPRSESRRLPPVTPPLNAFIKHVEASVDPNMPCLAQVVVKREQKRTELLSQDNQRPVEKESPNRRLDAWGPFWARRTYGTSQRMPSRDRQIVIATVVGISHMGAHSCSTRKRNSGGNRPTREGERTPTCCANDVNFFGNACKHLLISLTGILRNGRGAAAAPQFTTVAAAAALLASPAQNGALRLTWAHPMPQEPMLLKIMYCVHQKTTDIYSLYS</sequence>
<dbReference type="AlphaFoldDB" id="A0A1D3CW50"/>
<gene>
    <name evidence="2" type="ORF">cyc_04801</name>
</gene>
<evidence type="ECO:0000313" key="2">
    <source>
        <dbReference type="EMBL" id="OEH75419.1"/>
    </source>
</evidence>
<dbReference type="VEuPathDB" id="ToxoDB:cyc_04801"/>
<organism evidence="2 3">
    <name type="scientific">Cyclospora cayetanensis</name>
    <dbReference type="NCBI Taxonomy" id="88456"/>
    <lineage>
        <taxon>Eukaryota</taxon>
        <taxon>Sar</taxon>
        <taxon>Alveolata</taxon>
        <taxon>Apicomplexa</taxon>
        <taxon>Conoidasida</taxon>
        <taxon>Coccidia</taxon>
        <taxon>Eucoccidiorida</taxon>
        <taxon>Eimeriorina</taxon>
        <taxon>Eimeriidae</taxon>
        <taxon>Cyclospora</taxon>
    </lineage>
</organism>
<feature type="region of interest" description="Disordered" evidence="1">
    <location>
        <begin position="24"/>
        <end position="63"/>
    </location>
</feature>
<reference evidence="2 3" key="1">
    <citation type="journal article" date="2016" name="BMC Genomics">
        <title>Comparative genomics reveals Cyclospora cayetanensis possesses coccidia-like metabolism and invasion components but unique surface antigens.</title>
        <authorList>
            <person name="Liu S."/>
            <person name="Wang L."/>
            <person name="Zheng H."/>
            <person name="Xu Z."/>
            <person name="Roellig D.M."/>
            <person name="Li N."/>
            <person name="Frace M.A."/>
            <person name="Tang K."/>
            <person name="Arrowood M.J."/>
            <person name="Moss D.M."/>
            <person name="Zhang L."/>
            <person name="Feng Y."/>
            <person name="Xiao L."/>
        </authorList>
    </citation>
    <scope>NUCLEOTIDE SEQUENCE [LARGE SCALE GENOMIC DNA]</scope>
    <source>
        <strain evidence="2 3">CHN_HEN01</strain>
    </source>
</reference>
<evidence type="ECO:0000313" key="3">
    <source>
        <dbReference type="Proteomes" id="UP000095192"/>
    </source>
</evidence>
<comment type="caution">
    <text evidence="2">The sequence shown here is derived from an EMBL/GenBank/DDBJ whole genome shotgun (WGS) entry which is preliminary data.</text>
</comment>
<dbReference type="EMBL" id="JROU02001724">
    <property type="protein sequence ID" value="OEH75419.1"/>
    <property type="molecule type" value="Genomic_DNA"/>
</dbReference>
<evidence type="ECO:0000256" key="1">
    <source>
        <dbReference type="SAM" id="MobiDB-lite"/>
    </source>
</evidence>
<dbReference type="InParanoid" id="A0A1D3CW50"/>
<protein>
    <submittedName>
        <fullName evidence="2">Uncharacterized protein</fullName>
    </submittedName>
</protein>
<name>A0A1D3CW50_9EIME</name>
<feature type="compositionally biased region" description="Polar residues" evidence="1">
    <location>
        <begin position="40"/>
        <end position="53"/>
    </location>
</feature>
<accession>A0A1D3CW50</accession>
<proteinExistence type="predicted"/>
<dbReference type="Proteomes" id="UP000095192">
    <property type="component" value="Unassembled WGS sequence"/>
</dbReference>